<comment type="caution">
    <text evidence="11">The sequence shown here is derived from an EMBL/GenBank/DDBJ whole genome shotgun (WGS) entry which is preliminary data.</text>
</comment>
<comment type="subcellular location">
    <subcellularLocation>
        <location evidence="1">Mitochondrion membrane</location>
        <topology evidence="1">Multi-pass membrane protein</topology>
    </subcellularLocation>
</comment>
<evidence type="ECO:0000256" key="4">
    <source>
        <dbReference type="ARBA" id="ARBA00022692"/>
    </source>
</evidence>
<evidence type="ECO:0000256" key="1">
    <source>
        <dbReference type="ARBA" id="ARBA00004225"/>
    </source>
</evidence>
<gene>
    <name evidence="11" type="ORF">HK097_002522</name>
</gene>
<keyword evidence="12" id="KW-1185">Reference proteome</keyword>
<keyword evidence="7" id="KW-0496">Mitochondrion</keyword>
<evidence type="ECO:0000256" key="2">
    <source>
        <dbReference type="ARBA" id="ARBA00006375"/>
    </source>
</evidence>
<evidence type="ECO:0000313" key="12">
    <source>
        <dbReference type="Proteomes" id="UP001212841"/>
    </source>
</evidence>
<evidence type="ECO:0000256" key="7">
    <source>
        <dbReference type="ARBA" id="ARBA00023128"/>
    </source>
</evidence>
<evidence type="ECO:0000256" key="9">
    <source>
        <dbReference type="PROSITE-ProRule" id="PRU00282"/>
    </source>
</evidence>
<dbReference type="InterPro" id="IPR050567">
    <property type="entry name" value="Mitochondrial_Carrier"/>
</dbReference>
<dbReference type="InterPro" id="IPR018108">
    <property type="entry name" value="MCP_transmembrane"/>
</dbReference>
<keyword evidence="3 10" id="KW-0813">Transport</keyword>
<evidence type="ECO:0000256" key="6">
    <source>
        <dbReference type="ARBA" id="ARBA00022989"/>
    </source>
</evidence>
<dbReference type="Proteomes" id="UP001212841">
    <property type="component" value="Unassembled WGS sequence"/>
</dbReference>
<keyword evidence="6" id="KW-1133">Transmembrane helix</keyword>
<feature type="repeat" description="Solcar" evidence="9">
    <location>
        <begin position="156"/>
        <end position="241"/>
    </location>
</feature>
<dbReference type="Gene3D" id="1.50.40.10">
    <property type="entry name" value="Mitochondrial carrier domain"/>
    <property type="match status" value="1"/>
</dbReference>
<dbReference type="Pfam" id="PF00153">
    <property type="entry name" value="Mito_carr"/>
    <property type="match status" value="2"/>
</dbReference>
<keyword evidence="5" id="KW-0677">Repeat</keyword>
<name>A0AAD5S4A8_9FUNG</name>
<dbReference type="GO" id="GO:1990575">
    <property type="term" value="P:mitochondrial L-ornithine transmembrane transport"/>
    <property type="evidence" value="ECO:0007669"/>
    <property type="project" value="TreeGrafter"/>
</dbReference>
<protein>
    <recommendedName>
        <fullName evidence="13">Mitochondrial carrier</fullName>
    </recommendedName>
</protein>
<evidence type="ECO:0000256" key="10">
    <source>
        <dbReference type="RuleBase" id="RU000488"/>
    </source>
</evidence>
<dbReference type="GO" id="GO:0000064">
    <property type="term" value="F:L-ornithine transmembrane transporter activity"/>
    <property type="evidence" value="ECO:0007669"/>
    <property type="project" value="TreeGrafter"/>
</dbReference>
<dbReference type="PROSITE" id="PS50920">
    <property type="entry name" value="SOLCAR"/>
    <property type="match status" value="2"/>
</dbReference>
<dbReference type="EMBL" id="JADGJD010001548">
    <property type="protein sequence ID" value="KAJ3040600.1"/>
    <property type="molecule type" value="Genomic_DNA"/>
</dbReference>
<dbReference type="GO" id="GO:0031966">
    <property type="term" value="C:mitochondrial membrane"/>
    <property type="evidence" value="ECO:0007669"/>
    <property type="project" value="UniProtKB-SubCell"/>
</dbReference>
<dbReference type="PANTHER" id="PTHR45624:SF31">
    <property type="entry name" value="MITOCHONDRIAL ORNITHINE TRANSPORTER 1"/>
    <property type="match status" value="1"/>
</dbReference>
<comment type="similarity">
    <text evidence="2 10">Belongs to the mitochondrial carrier (TC 2.A.29) family.</text>
</comment>
<feature type="non-terminal residue" evidence="11">
    <location>
        <position position="241"/>
    </location>
</feature>
<keyword evidence="4 9" id="KW-0812">Transmembrane</keyword>
<dbReference type="AlphaFoldDB" id="A0AAD5S4A8"/>
<sequence>MTVTSTTSVPVLDGAPVLPEVSVPDVQIQKNSRLADLLFGSVAGFTGKLVEYPFDTIKVRLQTQPLATSLADGGAAGIAGAAAAGGGGAGQAAVTFKGPWDCFQHALRTQGILGLYKGLSAPLVGCMIENSALFAAYNHIQNLIRTYTSTPAETPLSLPQLATAGFLSGAFVSLILTPIELVKCRLQVQDVAGPRSVNYKGPLSIITHTLRSDGLKGFYRGHLGTFLREAGGGAAWFGTYE</sequence>
<evidence type="ECO:0000313" key="11">
    <source>
        <dbReference type="EMBL" id="KAJ3040600.1"/>
    </source>
</evidence>
<dbReference type="PANTHER" id="PTHR45624">
    <property type="entry name" value="MITOCHONDRIAL BASIC AMINO ACIDS TRANSPORTER-RELATED"/>
    <property type="match status" value="1"/>
</dbReference>
<evidence type="ECO:0000256" key="8">
    <source>
        <dbReference type="ARBA" id="ARBA00023136"/>
    </source>
</evidence>
<organism evidence="11 12">
    <name type="scientific">Rhizophlyctis rosea</name>
    <dbReference type="NCBI Taxonomy" id="64517"/>
    <lineage>
        <taxon>Eukaryota</taxon>
        <taxon>Fungi</taxon>
        <taxon>Fungi incertae sedis</taxon>
        <taxon>Chytridiomycota</taxon>
        <taxon>Chytridiomycota incertae sedis</taxon>
        <taxon>Chytridiomycetes</taxon>
        <taxon>Rhizophlyctidales</taxon>
        <taxon>Rhizophlyctidaceae</taxon>
        <taxon>Rhizophlyctis</taxon>
    </lineage>
</organism>
<reference evidence="11" key="1">
    <citation type="submission" date="2020-05" db="EMBL/GenBank/DDBJ databases">
        <title>Phylogenomic resolution of chytrid fungi.</title>
        <authorList>
            <person name="Stajich J.E."/>
            <person name="Amses K."/>
            <person name="Simmons R."/>
            <person name="Seto K."/>
            <person name="Myers J."/>
            <person name="Bonds A."/>
            <person name="Quandt C.A."/>
            <person name="Barry K."/>
            <person name="Liu P."/>
            <person name="Grigoriev I."/>
            <person name="Longcore J.E."/>
            <person name="James T.Y."/>
        </authorList>
    </citation>
    <scope>NUCLEOTIDE SEQUENCE</scope>
    <source>
        <strain evidence="11">JEL0318</strain>
    </source>
</reference>
<evidence type="ECO:0000256" key="3">
    <source>
        <dbReference type="ARBA" id="ARBA00022448"/>
    </source>
</evidence>
<feature type="repeat" description="Solcar" evidence="9">
    <location>
        <begin position="31"/>
        <end position="143"/>
    </location>
</feature>
<dbReference type="InterPro" id="IPR023395">
    <property type="entry name" value="MCP_dom_sf"/>
</dbReference>
<accession>A0AAD5S4A8</accession>
<evidence type="ECO:0000256" key="5">
    <source>
        <dbReference type="ARBA" id="ARBA00022737"/>
    </source>
</evidence>
<evidence type="ECO:0008006" key="13">
    <source>
        <dbReference type="Google" id="ProtNLM"/>
    </source>
</evidence>
<proteinExistence type="inferred from homology"/>
<dbReference type="SUPFAM" id="SSF103506">
    <property type="entry name" value="Mitochondrial carrier"/>
    <property type="match status" value="1"/>
</dbReference>
<keyword evidence="8 9" id="KW-0472">Membrane</keyword>